<dbReference type="PROSITE" id="PS51257">
    <property type="entry name" value="PROKAR_LIPOPROTEIN"/>
    <property type="match status" value="1"/>
</dbReference>
<evidence type="ECO:0000256" key="1">
    <source>
        <dbReference type="ARBA" id="ARBA00007162"/>
    </source>
</evidence>
<dbReference type="PANTHER" id="PTHR35841">
    <property type="entry name" value="PHOSPHONATES-BINDING PERIPLASMIC PROTEIN"/>
    <property type="match status" value="1"/>
</dbReference>
<dbReference type="Gene3D" id="3.40.190.10">
    <property type="entry name" value="Periplasmic binding protein-like II"/>
    <property type="match status" value="2"/>
</dbReference>
<dbReference type="PANTHER" id="PTHR35841:SF1">
    <property type="entry name" value="PHOSPHONATES-BINDING PERIPLASMIC PROTEIN"/>
    <property type="match status" value="1"/>
</dbReference>
<evidence type="ECO:0000313" key="4">
    <source>
        <dbReference type="EMBL" id="SFP98807.1"/>
    </source>
</evidence>
<proteinExistence type="inferred from homology"/>
<evidence type="ECO:0000313" key="5">
    <source>
        <dbReference type="Proteomes" id="UP000198892"/>
    </source>
</evidence>
<dbReference type="GO" id="GO:0043190">
    <property type="term" value="C:ATP-binding cassette (ABC) transporter complex"/>
    <property type="evidence" value="ECO:0007669"/>
    <property type="project" value="InterPro"/>
</dbReference>
<dbReference type="EMBL" id="FOXD01000014">
    <property type="protein sequence ID" value="SFP98807.1"/>
    <property type="molecule type" value="Genomic_DNA"/>
</dbReference>
<accession>A0A1I5UUT7</accession>
<name>A0A1I5UUT7_9BACI</name>
<dbReference type="InterPro" id="IPR005770">
    <property type="entry name" value="PhnD"/>
</dbReference>
<dbReference type="Proteomes" id="UP000198892">
    <property type="component" value="Unassembled WGS sequence"/>
</dbReference>
<reference evidence="5" key="1">
    <citation type="submission" date="2016-10" db="EMBL/GenBank/DDBJ databases">
        <authorList>
            <person name="Varghese N."/>
            <person name="Submissions S."/>
        </authorList>
    </citation>
    <scope>NUCLEOTIDE SEQUENCE [LARGE SCALE GENOMIC DNA]</scope>
    <source>
        <strain evidence="5">S7</strain>
    </source>
</reference>
<comment type="similarity">
    <text evidence="1">Belongs to the phosphate/phosphite/phosphonate binding protein family.</text>
</comment>
<dbReference type="GO" id="GO:0055085">
    <property type="term" value="P:transmembrane transport"/>
    <property type="evidence" value="ECO:0007669"/>
    <property type="project" value="InterPro"/>
</dbReference>
<feature type="signal peptide" evidence="3">
    <location>
        <begin position="1"/>
        <end position="20"/>
    </location>
</feature>
<dbReference type="SUPFAM" id="SSF53850">
    <property type="entry name" value="Periplasmic binding protein-like II"/>
    <property type="match status" value="1"/>
</dbReference>
<dbReference type="RefSeq" id="WP_093337935.1">
    <property type="nucleotide sequence ID" value="NZ_FOXD01000014.1"/>
</dbReference>
<protein>
    <submittedName>
        <fullName evidence="4">Phosphonate transport system substrate-binding protein</fullName>
    </submittedName>
</protein>
<dbReference type="AlphaFoldDB" id="A0A1I5UUT7"/>
<feature type="chain" id="PRO_5039223252" evidence="3">
    <location>
        <begin position="21"/>
        <end position="309"/>
    </location>
</feature>
<keyword evidence="2 3" id="KW-0732">Signal</keyword>
<dbReference type="STRING" id="1884432.SAMN05518683_11458"/>
<sequence>MKKSLIGVLASLALMLGACGGGTEDNTENGGESSSSDSGEQLKVAVIPAQSAGEMQDGLDALENTLNESMDRGVAVDHYPSYNAVVEALNFGRIDLAYLGPLTYVIANEESGAQAILTQEIGGKPYYHSYIISHVDKPWDSLDEMLEQPGDVNFAFGSVSSTSGSLMPGLELRDRGVFESEENNDFQSVRYTGSHDVTANAVANKKVDAGAIDSAIYNELVEAGTIDESKVKKIWQSDQIYQYPWAARSGMSDEVKQQFQDAFTAIEDEQILEIFGGASAFVETDHSHYKDIAQAAADFGMLNMDSVEE</sequence>
<gene>
    <name evidence="4" type="ORF">SAMN05518683_11458</name>
</gene>
<keyword evidence="5" id="KW-1185">Reference proteome</keyword>
<dbReference type="Pfam" id="PF12974">
    <property type="entry name" value="Phosphonate-bd"/>
    <property type="match status" value="1"/>
</dbReference>
<evidence type="ECO:0000256" key="3">
    <source>
        <dbReference type="SAM" id="SignalP"/>
    </source>
</evidence>
<dbReference type="OrthoDB" id="9781943at2"/>
<evidence type="ECO:0000256" key="2">
    <source>
        <dbReference type="ARBA" id="ARBA00022729"/>
    </source>
</evidence>
<organism evidence="4 5">
    <name type="scientific">Salibacterium halotolerans</name>
    <dbReference type="NCBI Taxonomy" id="1884432"/>
    <lineage>
        <taxon>Bacteria</taxon>
        <taxon>Bacillati</taxon>
        <taxon>Bacillota</taxon>
        <taxon>Bacilli</taxon>
        <taxon>Bacillales</taxon>
        <taxon>Bacillaceae</taxon>
    </lineage>
</organism>
<dbReference type="NCBIfam" id="TIGR01098">
    <property type="entry name" value="3A0109s03R"/>
    <property type="match status" value="1"/>
</dbReference>